<reference evidence="1 2" key="1">
    <citation type="submission" date="2018-03" db="EMBL/GenBank/DDBJ databases">
        <title>Phenotypic and genomic properties of Cyclonatronum proteinivorum gen. nov., sp. nov., a haloalkaliphilic bacteroidete from soda lakes possessing Na+-translocating rhodopsin.</title>
        <authorList>
            <person name="Toshchakov S.V."/>
            <person name="Korzhenkov A."/>
            <person name="Samarov N.I."/>
            <person name="Kublanov I.V."/>
            <person name="Muntyan M.S."/>
            <person name="Sorokin D.Y."/>
        </authorList>
    </citation>
    <scope>NUCLEOTIDE SEQUENCE [LARGE SCALE GENOMIC DNA]</scope>
    <source>
        <strain evidence="1 2">Omega</strain>
    </source>
</reference>
<dbReference type="AlphaFoldDB" id="A0A345UKI0"/>
<evidence type="ECO:0000313" key="2">
    <source>
        <dbReference type="Proteomes" id="UP000254808"/>
    </source>
</evidence>
<sequence>MMLVSNVLTPVCDTVLLTDATVSFDLIHKLSFWLSFLLARYAFCVTWFQVCLPETGLPDRHSRAFFVGS</sequence>
<keyword evidence="2" id="KW-1185">Reference proteome</keyword>
<protein>
    <submittedName>
        <fullName evidence="1">Uncharacterized protein</fullName>
    </submittedName>
</protein>
<name>A0A345UKI0_9BACT</name>
<proteinExistence type="predicted"/>
<dbReference type="KEGG" id="cprv:CYPRO_1732"/>
<evidence type="ECO:0000313" key="1">
    <source>
        <dbReference type="EMBL" id="AXJ00982.1"/>
    </source>
</evidence>
<dbReference type="Proteomes" id="UP000254808">
    <property type="component" value="Chromosome"/>
</dbReference>
<dbReference type="EMBL" id="CP027806">
    <property type="protein sequence ID" value="AXJ00982.1"/>
    <property type="molecule type" value="Genomic_DNA"/>
</dbReference>
<organism evidence="1 2">
    <name type="scientific">Cyclonatronum proteinivorum</name>
    <dbReference type="NCBI Taxonomy" id="1457365"/>
    <lineage>
        <taxon>Bacteria</taxon>
        <taxon>Pseudomonadati</taxon>
        <taxon>Balneolota</taxon>
        <taxon>Balneolia</taxon>
        <taxon>Balneolales</taxon>
        <taxon>Cyclonatronaceae</taxon>
        <taxon>Cyclonatronum</taxon>
    </lineage>
</organism>
<accession>A0A345UKI0</accession>
<gene>
    <name evidence="1" type="ORF">CYPRO_1732</name>
</gene>